<organism evidence="7 8">
    <name type="scientific">Kingdonia uniflora</name>
    <dbReference type="NCBI Taxonomy" id="39325"/>
    <lineage>
        <taxon>Eukaryota</taxon>
        <taxon>Viridiplantae</taxon>
        <taxon>Streptophyta</taxon>
        <taxon>Embryophyta</taxon>
        <taxon>Tracheophyta</taxon>
        <taxon>Spermatophyta</taxon>
        <taxon>Magnoliopsida</taxon>
        <taxon>Ranunculales</taxon>
        <taxon>Circaeasteraceae</taxon>
        <taxon>Kingdonia</taxon>
    </lineage>
</organism>
<name>A0A7J7PAG3_9MAGN</name>
<keyword evidence="5" id="KW-0732">Signal</keyword>
<evidence type="ECO:0000313" key="7">
    <source>
        <dbReference type="EMBL" id="KAF6176262.1"/>
    </source>
</evidence>
<keyword evidence="8" id="KW-1185">Reference proteome</keyword>
<gene>
    <name evidence="7" type="ORF">GIB67_023553</name>
</gene>
<dbReference type="PANTHER" id="PTHR31232">
    <property type="match status" value="1"/>
</dbReference>
<comment type="subcellular location">
    <subcellularLocation>
        <location evidence="1 6">Secreted</location>
    </subcellularLocation>
</comment>
<proteinExistence type="inferred from homology"/>
<sequence>MRKHHIHVVNDLWPGTPLIVHCKSKDDDLGEHSLDYQEAFSWHFRENFLGTTLFWCFMKWKDGNGNWAYENHDVFKTCESMRIGCRSDLTWSAQSEGLYLLHKNGKDLWYKWQYGTQKSRYLRNN</sequence>
<evidence type="ECO:0000256" key="5">
    <source>
        <dbReference type="ARBA" id="ARBA00022729"/>
    </source>
</evidence>
<reference evidence="7 8" key="1">
    <citation type="journal article" date="2020" name="IScience">
        <title>Genome Sequencing of the Endangered Kingdonia uniflora (Circaeasteraceae, Ranunculales) Reveals Potential Mechanisms of Evolutionary Specialization.</title>
        <authorList>
            <person name="Sun Y."/>
            <person name="Deng T."/>
            <person name="Zhang A."/>
            <person name="Moore M.J."/>
            <person name="Landis J.B."/>
            <person name="Lin N."/>
            <person name="Zhang H."/>
            <person name="Zhang X."/>
            <person name="Huang J."/>
            <person name="Zhang X."/>
            <person name="Sun H."/>
            <person name="Wang H."/>
        </authorList>
    </citation>
    <scope>NUCLEOTIDE SEQUENCE [LARGE SCALE GENOMIC DNA]</scope>
    <source>
        <strain evidence="7">TB1705</strain>
        <tissue evidence="7">Leaf</tissue>
    </source>
</reference>
<evidence type="ECO:0000313" key="8">
    <source>
        <dbReference type="Proteomes" id="UP000541444"/>
    </source>
</evidence>
<evidence type="ECO:0000256" key="6">
    <source>
        <dbReference type="RuleBase" id="RU367044"/>
    </source>
</evidence>
<dbReference type="Pfam" id="PF05938">
    <property type="entry name" value="Self-incomp_S1"/>
    <property type="match status" value="1"/>
</dbReference>
<comment type="similarity">
    <text evidence="2 6">Belongs to the plant self-incompatibility (S1) protein family.</text>
</comment>
<dbReference type="Proteomes" id="UP000541444">
    <property type="component" value="Unassembled WGS sequence"/>
</dbReference>
<dbReference type="PANTHER" id="PTHR31232:SF155">
    <property type="entry name" value="PLANT SELF-INCOMPATIBILITY PROTEIN S1 FAMILY"/>
    <property type="match status" value="1"/>
</dbReference>
<keyword evidence="4 6" id="KW-0964">Secreted</keyword>
<keyword evidence="3 6" id="KW-0713">Self-incompatibility</keyword>
<accession>A0A7J7PAG3</accession>
<comment type="caution">
    <text evidence="7">The sequence shown here is derived from an EMBL/GenBank/DDBJ whole genome shotgun (WGS) entry which is preliminary data.</text>
</comment>
<dbReference type="EMBL" id="JACGCM010000119">
    <property type="protein sequence ID" value="KAF6176262.1"/>
    <property type="molecule type" value="Genomic_DNA"/>
</dbReference>
<evidence type="ECO:0000256" key="3">
    <source>
        <dbReference type="ARBA" id="ARBA00022471"/>
    </source>
</evidence>
<dbReference type="AlphaFoldDB" id="A0A7J7PAG3"/>
<evidence type="ECO:0000256" key="2">
    <source>
        <dbReference type="ARBA" id="ARBA00005581"/>
    </source>
</evidence>
<protein>
    <recommendedName>
        <fullName evidence="6">S-protein homolog</fullName>
    </recommendedName>
</protein>
<dbReference type="GO" id="GO:0005576">
    <property type="term" value="C:extracellular region"/>
    <property type="evidence" value="ECO:0007669"/>
    <property type="project" value="UniProtKB-SubCell"/>
</dbReference>
<dbReference type="OrthoDB" id="1727555at2759"/>
<evidence type="ECO:0000256" key="1">
    <source>
        <dbReference type="ARBA" id="ARBA00004613"/>
    </source>
</evidence>
<dbReference type="InterPro" id="IPR010264">
    <property type="entry name" value="Self-incomp_S1"/>
</dbReference>
<evidence type="ECO:0000256" key="4">
    <source>
        <dbReference type="ARBA" id="ARBA00022525"/>
    </source>
</evidence>
<dbReference type="GO" id="GO:0060320">
    <property type="term" value="P:rejection of self pollen"/>
    <property type="evidence" value="ECO:0007669"/>
    <property type="project" value="UniProtKB-KW"/>
</dbReference>